<dbReference type="AlphaFoldDB" id="A0A8S3YI91"/>
<keyword evidence="3" id="KW-1185">Reference proteome</keyword>
<protein>
    <submittedName>
        <fullName evidence="2">Uncharacterized protein</fullName>
    </submittedName>
</protein>
<organism evidence="2 3">
    <name type="scientific">Candidula unifasciata</name>
    <dbReference type="NCBI Taxonomy" id="100452"/>
    <lineage>
        <taxon>Eukaryota</taxon>
        <taxon>Metazoa</taxon>
        <taxon>Spiralia</taxon>
        <taxon>Lophotrochozoa</taxon>
        <taxon>Mollusca</taxon>
        <taxon>Gastropoda</taxon>
        <taxon>Heterobranchia</taxon>
        <taxon>Euthyneura</taxon>
        <taxon>Panpulmonata</taxon>
        <taxon>Eupulmonata</taxon>
        <taxon>Stylommatophora</taxon>
        <taxon>Helicina</taxon>
        <taxon>Helicoidea</taxon>
        <taxon>Geomitridae</taxon>
        <taxon>Candidula</taxon>
    </lineage>
</organism>
<keyword evidence="1" id="KW-0812">Transmembrane</keyword>
<feature type="transmembrane region" description="Helical" evidence="1">
    <location>
        <begin position="55"/>
        <end position="75"/>
    </location>
</feature>
<dbReference type="EMBL" id="CAJHNH020000021">
    <property type="protein sequence ID" value="CAG5114660.1"/>
    <property type="molecule type" value="Genomic_DNA"/>
</dbReference>
<accession>A0A8S3YI91</accession>
<comment type="caution">
    <text evidence="2">The sequence shown here is derived from an EMBL/GenBank/DDBJ whole genome shotgun (WGS) entry which is preliminary data.</text>
</comment>
<evidence type="ECO:0000313" key="2">
    <source>
        <dbReference type="EMBL" id="CAG5114660.1"/>
    </source>
</evidence>
<feature type="transmembrane region" description="Helical" evidence="1">
    <location>
        <begin position="122"/>
        <end position="140"/>
    </location>
</feature>
<proteinExistence type="predicted"/>
<reference evidence="2" key="1">
    <citation type="submission" date="2021-04" db="EMBL/GenBank/DDBJ databases">
        <authorList>
            <consortium name="Molecular Ecology Group"/>
        </authorList>
    </citation>
    <scope>NUCLEOTIDE SEQUENCE</scope>
</reference>
<feature type="transmembrane region" description="Helical" evidence="1">
    <location>
        <begin position="160"/>
        <end position="180"/>
    </location>
</feature>
<dbReference type="Proteomes" id="UP000678393">
    <property type="component" value="Unassembled WGS sequence"/>
</dbReference>
<gene>
    <name evidence="2" type="ORF">CUNI_LOCUS218</name>
</gene>
<evidence type="ECO:0000313" key="3">
    <source>
        <dbReference type="Proteomes" id="UP000678393"/>
    </source>
</evidence>
<evidence type="ECO:0000256" key="1">
    <source>
        <dbReference type="SAM" id="Phobius"/>
    </source>
</evidence>
<keyword evidence="1" id="KW-0472">Membrane</keyword>
<keyword evidence="1" id="KW-1133">Transmembrane helix</keyword>
<feature type="transmembrane region" description="Helical" evidence="1">
    <location>
        <begin position="21"/>
        <end position="39"/>
    </location>
</feature>
<name>A0A8S3YI91_9EUPU</name>
<sequence length="184" mass="21003">MYNMNARPMTKRRWSFIKVKIGMSVVEMICDIVCIVYIYDGKNDSHRWAVENEQLSWLANCTSASLLFCTFKIIMSCAEACGYDNEVTRCLSDMSLLMSLWAGDVPKSCVNLLILKGNTKKYVNVFHFLKAVFVILFKSAKRGEVSDHHFHECCNCISPAYILGWIVEVVVAVWIVCLCISSRF</sequence>